<dbReference type="Proteomes" id="UP000028837">
    <property type="component" value="Unassembled WGS sequence"/>
</dbReference>
<proteinExistence type="predicted"/>
<dbReference type="VEuPathDB" id="ToxoDB:TGDOM2_214115"/>
<dbReference type="AlphaFoldDB" id="A0A086JUL0"/>
<gene>
    <name evidence="2" type="ORF">TGDOM2_214115</name>
</gene>
<protein>
    <submittedName>
        <fullName evidence="2">Uncharacterized protein</fullName>
    </submittedName>
</protein>
<accession>A0A086JUL0</accession>
<evidence type="ECO:0000256" key="1">
    <source>
        <dbReference type="SAM" id="MobiDB-lite"/>
    </source>
</evidence>
<organism evidence="2 3">
    <name type="scientific">Toxoplasma gondii GAB2-2007-GAL-DOM2</name>
    <dbReference type="NCBI Taxonomy" id="1130820"/>
    <lineage>
        <taxon>Eukaryota</taxon>
        <taxon>Sar</taxon>
        <taxon>Alveolata</taxon>
        <taxon>Apicomplexa</taxon>
        <taxon>Conoidasida</taxon>
        <taxon>Coccidia</taxon>
        <taxon>Eucoccidiorida</taxon>
        <taxon>Eimeriorina</taxon>
        <taxon>Sarcocystidae</taxon>
        <taxon>Toxoplasma</taxon>
    </lineage>
</organism>
<reference evidence="2 3" key="1">
    <citation type="submission" date="2014-02" db="EMBL/GenBank/DDBJ databases">
        <authorList>
            <person name="Sibley D."/>
            <person name="Venepally P."/>
            <person name="Karamycheva S."/>
            <person name="Hadjithomas M."/>
            <person name="Khan A."/>
            <person name="Brunk B."/>
            <person name="Roos D."/>
            <person name="Caler E."/>
            <person name="Lorenzi H."/>
        </authorList>
    </citation>
    <scope>NUCLEOTIDE SEQUENCE [LARGE SCALE GENOMIC DNA]</scope>
    <source>
        <strain evidence="2 3">GAB2-2007-GAL-DOM2</strain>
    </source>
</reference>
<name>A0A086JUL0_TOXGO</name>
<dbReference type="EMBL" id="AHZU02001145">
    <property type="protein sequence ID" value="KFG35828.1"/>
    <property type="molecule type" value="Genomic_DNA"/>
</dbReference>
<feature type="compositionally biased region" description="Basic and acidic residues" evidence="1">
    <location>
        <begin position="60"/>
        <end position="70"/>
    </location>
</feature>
<feature type="region of interest" description="Disordered" evidence="1">
    <location>
        <begin position="34"/>
        <end position="81"/>
    </location>
</feature>
<comment type="caution">
    <text evidence="2">The sequence shown here is derived from an EMBL/GenBank/DDBJ whole genome shotgun (WGS) entry which is preliminary data.</text>
</comment>
<feature type="compositionally biased region" description="Basic residues" evidence="1">
    <location>
        <begin position="50"/>
        <end position="59"/>
    </location>
</feature>
<evidence type="ECO:0000313" key="3">
    <source>
        <dbReference type="Proteomes" id="UP000028837"/>
    </source>
</evidence>
<sequence length="81" mass="9390">MQLMEEAGQLYTCARRQLEERVCLAPDGARNQVSLLSTSLRPPKEETTRNKQRVKRRTKKTPDQERRRQGIESPPLARSNV</sequence>
<evidence type="ECO:0000313" key="2">
    <source>
        <dbReference type="EMBL" id="KFG35828.1"/>
    </source>
</evidence>